<keyword evidence="3" id="KW-1185">Reference proteome</keyword>
<evidence type="ECO:0000256" key="1">
    <source>
        <dbReference type="SAM" id="MobiDB-lite"/>
    </source>
</evidence>
<proteinExistence type="predicted"/>
<feature type="region of interest" description="Disordered" evidence="1">
    <location>
        <begin position="1"/>
        <end position="76"/>
    </location>
</feature>
<feature type="compositionally biased region" description="Polar residues" evidence="1">
    <location>
        <begin position="9"/>
        <end position="19"/>
    </location>
</feature>
<dbReference type="Proteomes" id="UP000634134">
    <property type="component" value="Unassembled WGS sequence"/>
</dbReference>
<name>A0ABR9WAF2_9BACT</name>
<accession>A0ABR9WAF2</accession>
<organism evidence="2 3">
    <name type="scientific">Dyadobacter subterraneus</name>
    <dbReference type="NCBI Taxonomy" id="2773304"/>
    <lineage>
        <taxon>Bacteria</taxon>
        <taxon>Pseudomonadati</taxon>
        <taxon>Bacteroidota</taxon>
        <taxon>Cytophagia</taxon>
        <taxon>Cytophagales</taxon>
        <taxon>Spirosomataceae</taxon>
        <taxon>Dyadobacter</taxon>
    </lineage>
</organism>
<dbReference type="RefSeq" id="WP_194119505.1">
    <property type="nucleotide sequence ID" value="NZ_JACYGY010000001.1"/>
</dbReference>
<dbReference type="EMBL" id="JACYGY010000001">
    <property type="protein sequence ID" value="MBE9461224.1"/>
    <property type="molecule type" value="Genomic_DNA"/>
</dbReference>
<evidence type="ECO:0000313" key="2">
    <source>
        <dbReference type="EMBL" id="MBE9461224.1"/>
    </source>
</evidence>
<sequence>MGKEHKNTNVEGGSPSRSGPKNPENDSVLQEDDSKRSSKEIKKEAINESESENMTNKKGYNETDPNVPVKTVKDTL</sequence>
<evidence type="ECO:0000313" key="3">
    <source>
        <dbReference type="Proteomes" id="UP000634134"/>
    </source>
</evidence>
<protein>
    <submittedName>
        <fullName evidence="2">Uncharacterized protein</fullName>
    </submittedName>
</protein>
<comment type="caution">
    <text evidence="2">The sequence shown here is derived from an EMBL/GenBank/DDBJ whole genome shotgun (WGS) entry which is preliminary data.</text>
</comment>
<reference evidence="3" key="1">
    <citation type="submission" date="2023-07" db="EMBL/GenBank/DDBJ databases">
        <title>Dyadobacter sp. nov 'subterranea' isolated from contaminted grondwater.</title>
        <authorList>
            <person name="Szabo I."/>
            <person name="Al-Omari J."/>
            <person name="Szerdahelyi S.G."/>
            <person name="Rado J."/>
        </authorList>
    </citation>
    <scope>NUCLEOTIDE SEQUENCE [LARGE SCALE GENOMIC DNA]</scope>
    <source>
        <strain evidence="3">UP-52</strain>
    </source>
</reference>
<feature type="compositionally biased region" description="Basic and acidic residues" evidence="1">
    <location>
        <begin position="32"/>
        <end position="46"/>
    </location>
</feature>
<gene>
    <name evidence="2" type="ORF">IEE83_04945</name>
</gene>